<keyword evidence="3" id="KW-1185">Reference proteome</keyword>
<proteinExistence type="predicted"/>
<feature type="transmembrane region" description="Helical" evidence="1">
    <location>
        <begin position="86"/>
        <end position="103"/>
    </location>
</feature>
<gene>
    <name evidence="4" type="primary">LOC112687930</name>
</gene>
<dbReference type="GeneID" id="112687930"/>
<feature type="signal peptide" evidence="2">
    <location>
        <begin position="1"/>
        <end position="20"/>
    </location>
</feature>
<evidence type="ECO:0000313" key="4">
    <source>
        <dbReference type="RefSeq" id="XP_025416710.1"/>
    </source>
</evidence>
<keyword evidence="1" id="KW-0812">Transmembrane</keyword>
<keyword evidence="1" id="KW-0472">Membrane</keyword>
<dbReference type="PROSITE" id="PS51257">
    <property type="entry name" value="PROKAR_LIPOPROTEIN"/>
    <property type="match status" value="1"/>
</dbReference>
<dbReference type="RefSeq" id="XP_025416710.1">
    <property type="nucleotide sequence ID" value="XM_025560925.1"/>
</dbReference>
<evidence type="ECO:0000256" key="2">
    <source>
        <dbReference type="SAM" id="SignalP"/>
    </source>
</evidence>
<reference evidence="4" key="1">
    <citation type="submission" date="2025-08" db="UniProtKB">
        <authorList>
            <consortium name="RefSeq"/>
        </authorList>
    </citation>
    <scope>IDENTIFICATION</scope>
    <source>
        <tissue evidence="4">Whole body</tissue>
    </source>
</reference>
<evidence type="ECO:0000256" key="1">
    <source>
        <dbReference type="SAM" id="Phobius"/>
    </source>
</evidence>
<name>A0A8B8G244_9HEMI</name>
<evidence type="ECO:0000313" key="3">
    <source>
        <dbReference type="Proteomes" id="UP000694846"/>
    </source>
</evidence>
<keyword evidence="1" id="KW-1133">Transmembrane helix</keyword>
<protein>
    <submittedName>
        <fullName evidence="4">Uncharacterized protein LOC112687930</fullName>
    </submittedName>
</protein>
<dbReference type="OrthoDB" id="6575461at2759"/>
<feature type="chain" id="PRO_5034042478" evidence="2">
    <location>
        <begin position="21"/>
        <end position="200"/>
    </location>
</feature>
<accession>A0A8B8G244</accession>
<sequence length="200" mass="24111">MKINVWKIVFIYSCILFVSCTCFQKHIQALTSKVNELFGKKLCHDDNTPPILKDEPIVPHCDKTNNKYYLFGIDWKSISFKITNNWWLIAVSSLLPFILFWRVQYNMRKKLYEWKKHFIQKEKAYIYSRSRRLTLPDLTLARHARRESLADTLLKVPYRPRKLSQCNILQFRNTRKNSFERSDDSSSTEVKRVHLIRRRH</sequence>
<keyword evidence="2" id="KW-0732">Signal</keyword>
<dbReference type="Proteomes" id="UP000694846">
    <property type="component" value="Unplaced"/>
</dbReference>
<organism evidence="3 4">
    <name type="scientific">Sipha flava</name>
    <name type="common">yellow sugarcane aphid</name>
    <dbReference type="NCBI Taxonomy" id="143950"/>
    <lineage>
        <taxon>Eukaryota</taxon>
        <taxon>Metazoa</taxon>
        <taxon>Ecdysozoa</taxon>
        <taxon>Arthropoda</taxon>
        <taxon>Hexapoda</taxon>
        <taxon>Insecta</taxon>
        <taxon>Pterygota</taxon>
        <taxon>Neoptera</taxon>
        <taxon>Paraneoptera</taxon>
        <taxon>Hemiptera</taxon>
        <taxon>Sternorrhyncha</taxon>
        <taxon>Aphidomorpha</taxon>
        <taxon>Aphidoidea</taxon>
        <taxon>Aphididae</taxon>
        <taxon>Sipha</taxon>
    </lineage>
</organism>
<dbReference type="AlphaFoldDB" id="A0A8B8G244"/>